<dbReference type="GO" id="GO:0005634">
    <property type="term" value="C:nucleus"/>
    <property type="evidence" value="ECO:0007669"/>
    <property type="project" value="TreeGrafter"/>
</dbReference>
<evidence type="ECO:0000313" key="1">
    <source>
        <dbReference type="EMBL" id="PVU95933.1"/>
    </source>
</evidence>
<dbReference type="STRING" id="133385.A0A2T9YUB6"/>
<proteinExistence type="predicted"/>
<dbReference type="AlphaFoldDB" id="A0A2T9YUB6"/>
<organism evidence="1 2">
    <name type="scientific">Smittium simulii</name>
    <dbReference type="NCBI Taxonomy" id="133385"/>
    <lineage>
        <taxon>Eukaryota</taxon>
        <taxon>Fungi</taxon>
        <taxon>Fungi incertae sedis</taxon>
        <taxon>Zoopagomycota</taxon>
        <taxon>Kickxellomycotina</taxon>
        <taxon>Harpellomycetes</taxon>
        <taxon>Harpellales</taxon>
        <taxon>Legeriomycetaceae</taxon>
        <taxon>Smittium</taxon>
    </lineage>
</organism>
<dbReference type="PANTHER" id="PTHR13060">
    <property type="entry name" value="SGT1 PROTEIN HSGT1 SUPPRESSOR OF GCR2"/>
    <property type="match status" value="1"/>
</dbReference>
<comment type="caution">
    <text evidence="1">The sequence shown here is derived from an EMBL/GenBank/DDBJ whole genome shotgun (WGS) entry which is preliminary data.</text>
</comment>
<dbReference type="Pfam" id="PF07093">
    <property type="entry name" value="SGT1"/>
    <property type="match status" value="1"/>
</dbReference>
<evidence type="ECO:0008006" key="3">
    <source>
        <dbReference type="Google" id="ProtNLM"/>
    </source>
</evidence>
<dbReference type="EMBL" id="MBFR01000044">
    <property type="protein sequence ID" value="PVU95933.1"/>
    <property type="molecule type" value="Genomic_DNA"/>
</dbReference>
<dbReference type="InterPro" id="IPR010770">
    <property type="entry name" value="Ecd"/>
</dbReference>
<evidence type="ECO:0000313" key="2">
    <source>
        <dbReference type="Proteomes" id="UP000245383"/>
    </source>
</evidence>
<dbReference type="OrthoDB" id="27237at2759"/>
<dbReference type="Proteomes" id="UP000245383">
    <property type="component" value="Unassembled WGS sequence"/>
</dbReference>
<dbReference type="PANTHER" id="PTHR13060:SF0">
    <property type="entry name" value="PROTEIN ECDYSONELESS HOMOLOG"/>
    <property type="match status" value="1"/>
</dbReference>
<keyword evidence="2" id="KW-1185">Reference proteome</keyword>
<name>A0A2T9YUB6_9FUNG</name>
<accession>A0A2T9YUB6</accession>
<protein>
    <recommendedName>
        <fullName evidence="3">SGT1-domain-containing protein</fullName>
    </recommendedName>
</protein>
<sequence>MELVAKNTEGFIWNQESPTFRIHYTANESYFYQGKVYFGDSIEDEWLIVWLMYKISLEFPGLAISIMDNDGEFLLAEAALDIPEWLTPENSQNRIFIYKNDVHIIPFEKKLQKEFNGLTGLVSIRDALSVLNKNENNTKNLLVSKRINLKIKDFPSKIQNMTHKAYCIIPKSLAIILSIEPQLISTSAQSFYSRDPISLKHCQKMETFPLTDLTKFLVKFNRTQYAKIVSQKFIPPSIFKLPEPTNQEYQYSLLGAKILCGFEMALKNKNLFKKNLPKKTLDALDSLMSSFSDLGYFDSSYNQGQSHYKGIIEPNIQFNDATDKCNTDLQAESLSVVRSSMIIEKILDRINNKNYIFDISSTDLVSEDSDSWMEIAPESLDQLLKTTQDDFCKYGDYDENADSIDESLNSFTKEEKDAAFKLKQVAFNIQSFLKSESSYKGAELVNADYSDDISSDSDGLESAEFLKDIKNSSLLAENKFNKYGEDVIEESDEDIDIDPSSVFQSISKLIGLDITQESHDIPYVSEINNLEPTVEDITKKMDKELYLSLKKNPGKETPQTNFNDAKLTKEKNKYAQTHTDSQEIIDKKNSLNISSSLENLSDISDYSDNVDDDIDIEENMVKNLIESFKSQQGLSGPAGVLFNQFSYKPGEFE</sequence>
<gene>
    <name evidence="1" type="ORF">BB561_001498</name>
</gene>
<reference evidence="1 2" key="1">
    <citation type="journal article" date="2018" name="MBio">
        <title>Comparative Genomics Reveals the Core Gene Toolbox for the Fungus-Insect Symbiosis.</title>
        <authorList>
            <person name="Wang Y."/>
            <person name="Stata M."/>
            <person name="Wang W."/>
            <person name="Stajich J.E."/>
            <person name="White M.M."/>
            <person name="Moncalvo J.M."/>
        </authorList>
    </citation>
    <scope>NUCLEOTIDE SEQUENCE [LARGE SCALE GENOMIC DNA]</scope>
    <source>
        <strain evidence="1 2">SWE-8-4</strain>
    </source>
</reference>